<dbReference type="GO" id="GO:0016281">
    <property type="term" value="C:eukaryotic translation initiation factor 4F complex"/>
    <property type="evidence" value="ECO:0007669"/>
    <property type="project" value="TreeGrafter"/>
</dbReference>
<protein>
    <recommendedName>
        <fullName evidence="6">eIF-4F 25 kDa subunit</fullName>
    </recommendedName>
</protein>
<evidence type="ECO:0000256" key="3">
    <source>
        <dbReference type="ARBA" id="ARBA00022845"/>
    </source>
</evidence>
<evidence type="ECO:0000256" key="6">
    <source>
        <dbReference type="ARBA" id="ARBA00032656"/>
    </source>
</evidence>
<dbReference type="InterPro" id="IPR001040">
    <property type="entry name" value="TIF_eIF_4E"/>
</dbReference>
<dbReference type="InterPro" id="IPR019770">
    <property type="entry name" value="TIF_eIF_4E_CS"/>
</dbReference>
<proteinExistence type="inferred from homology"/>
<keyword evidence="4 7" id="KW-0694">RNA-binding</keyword>
<name>A0A0K8TC92_LYGHE</name>
<dbReference type="PANTHER" id="PTHR11960:SF8">
    <property type="entry name" value="EUKARYOTIC TRANSLATION INITIATION FACTOR 4E1-RELATED"/>
    <property type="match status" value="1"/>
</dbReference>
<reference evidence="8" key="1">
    <citation type="submission" date="2014-09" db="EMBL/GenBank/DDBJ databases">
        <authorList>
            <person name="Magalhaes I.L.F."/>
            <person name="Oliveira U."/>
            <person name="Santos F.R."/>
            <person name="Vidigal T.H.D.A."/>
            <person name="Brescovit A.D."/>
            <person name="Santos A.J."/>
        </authorList>
    </citation>
    <scope>NUCLEOTIDE SEQUENCE</scope>
</reference>
<sequence length="197" mass="22589">MVKVRDGPILVEWDGKHPLRHSWSLWYFNRQLGSSWDNCLKNIGTFSTIEDFWCYFHHILPPSQMKNGCDLCIFKEGIRPAWEDQANKRGGRWDIALERGSFSAATLDDYWLKLAMDLIGGRFDDLDCIINGAIVNRREKANRISLWTSTSHDYESLSTLGKTLKDFIGLPIGHKIGFRTHEDCSLNASAQRVTIVL</sequence>
<accession>A0A0K8TC92</accession>
<dbReference type="EMBL" id="GBRD01002692">
    <property type="protein sequence ID" value="JAG63129.1"/>
    <property type="molecule type" value="Transcribed_RNA"/>
</dbReference>
<dbReference type="PROSITE" id="PS00813">
    <property type="entry name" value="IF4E"/>
    <property type="match status" value="1"/>
</dbReference>
<evidence type="ECO:0000256" key="4">
    <source>
        <dbReference type="ARBA" id="ARBA00022884"/>
    </source>
</evidence>
<dbReference type="Pfam" id="PF01652">
    <property type="entry name" value="IF4E"/>
    <property type="match status" value="1"/>
</dbReference>
<evidence type="ECO:0000256" key="1">
    <source>
        <dbReference type="ARBA" id="ARBA00009860"/>
    </source>
</evidence>
<organism evidence="8">
    <name type="scientific">Lygus hesperus</name>
    <name type="common">Western plant bug</name>
    <dbReference type="NCBI Taxonomy" id="30085"/>
    <lineage>
        <taxon>Eukaryota</taxon>
        <taxon>Metazoa</taxon>
        <taxon>Ecdysozoa</taxon>
        <taxon>Arthropoda</taxon>
        <taxon>Hexapoda</taxon>
        <taxon>Insecta</taxon>
        <taxon>Pterygota</taxon>
        <taxon>Neoptera</taxon>
        <taxon>Paraneoptera</taxon>
        <taxon>Hemiptera</taxon>
        <taxon>Heteroptera</taxon>
        <taxon>Panheteroptera</taxon>
        <taxon>Cimicomorpha</taxon>
        <taxon>Miridae</taxon>
        <taxon>Mirini</taxon>
        <taxon>Lygus</taxon>
    </lineage>
</organism>
<dbReference type="PANTHER" id="PTHR11960">
    <property type="entry name" value="EUKARYOTIC TRANSLATION INITIATION FACTOR 4E RELATED"/>
    <property type="match status" value="1"/>
</dbReference>
<comment type="similarity">
    <text evidence="1 7">Belongs to the eukaryotic initiation factor 4E family.</text>
</comment>
<dbReference type="GO" id="GO:0000340">
    <property type="term" value="F:RNA 7-methylguanosine cap binding"/>
    <property type="evidence" value="ECO:0007669"/>
    <property type="project" value="UniProtKB-ARBA"/>
</dbReference>
<evidence type="ECO:0000256" key="7">
    <source>
        <dbReference type="RuleBase" id="RU004374"/>
    </source>
</evidence>
<keyword evidence="3" id="KW-0810">Translation regulation</keyword>
<dbReference type="GO" id="GO:0003743">
    <property type="term" value="F:translation initiation factor activity"/>
    <property type="evidence" value="ECO:0007669"/>
    <property type="project" value="UniProtKB-KW"/>
</dbReference>
<keyword evidence="5 7" id="KW-0648">Protein biosynthesis</keyword>
<evidence type="ECO:0000256" key="2">
    <source>
        <dbReference type="ARBA" id="ARBA00022540"/>
    </source>
</evidence>
<dbReference type="Gene3D" id="3.30.760.10">
    <property type="entry name" value="RNA Cap, Translation Initiation Factor Eif4e"/>
    <property type="match status" value="1"/>
</dbReference>
<dbReference type="SUPFAM" id="SSF55418">
    <property type="entry name" value="eIF4e-like"/>
    <property type="match status" value="1"/>
</dbReference>
<dbReference type="AlphaFoldDB" id="A0A0K8TC92"/>
<evidence type="ECO:0000313" key="8">
    <source>
        <dbReference type="EMBL" id="JAG63129.1"/>
    </source>
</evidence>
<dbReference type="InterPro" id="IPR023398">
    <property type="entry name" value="TIF_eIF4e-like"/>
</dbReference>
<dbReference type="GO" id="GO:0006417">
    <property type="term" value="P:regulation of translation"/>
    <property type="evidence" value="ECO:0007669"/>
    <property type="project" value="UniProtKB-KW"/>
</dbReference>
<keyword evidence="2 7" id="KW-0396">Initiation factor</keyword>
<evidence type="ECO:0000256" key="5">
    <source>
        <dbReference type="ARBA" id="ARBA00022917"/>
    </source>
</evidence>